<dbReference type="Ensembl" id="ENSSLDT00000011862.1">
    <property type="protein sequence ID" value="ENSSLDP00000011449.1"/>
    <property type="gene ID" value="ENSSLDG00000009041.1"/>
</dbReference>
<accession>A0A3B4X1Q9</accession>
<feature type="domain" description="F-box" evidence="1">
    <location>
        <begin position="91"/>
        <end position="137"/>
    </location>
</feature>
<dbReference type="Gene3D" id="1.20.1280.50">
    <property type="match status" value="1"/>
</dbReference>
<keyword evidence="3" id="KW-1185">Reference proteome</keyword>
<evidence type="ECO:0000313" key="3">
    <source>
        <dbReference type="Proteomes" id="UP000261360"/>
    </source>
</evidence>
<protein>
    <submittedName>
        <fullName evidence="2">F-box protein 36a</fullName>
    </submittedName>
</protein>
<dbReference type="STRING" id="1841481.ENSSLDP00000011449"/>
<dbReference type="PROSITE" id="PS50181">
    <property type="entry name" value="FBOX"/>
    <property type="match status" value="1"/>
</dbReference>
<organism evidence="2 3">
    <name type="scientific">Seriola lalandi dorsalis</name>
    <dbReference type="NCBI Taxonomy" id="1841481"/>
    <lineage>
        <taxon>Eukaryota</taxon>
        <taxon>Metazoa</taxon>
        <taxon>Chordata</taxon>
        <taxon>Craniata</taxon>
        <taxon>Vertebrata</taxon>
        <taxon>Euteleostomi</taxon>
        <taxon>Actinopterygii</taxon>
        <taxon>Neopterygii</taxon>
        <taxon>Teleostei</taxon>
        <taxon>Neoteleostei</taxon>
        <taxon>Acanthomorphata</taxon>
        <taxon>Carangaria</taxon>
        <taxon>Carangiformes</taxon>
        <taxon>Carangidae</taxon>
        <taxon>Seriola</taxon>
    </lineage>
</organism>
<dbReference type="InterPro" id="IPR001810">
    <property type="entry name" value="F-box_dom"/>
</dbReference>
<proteinExistence type="predicted"/>
<reference evidence="2" key="1">
    <citation type="submission" date="2025-08" db="UniProtKB">
        <authorList>
            <consortium name="Ensembl"/>
        </authorList>
    </citation>
    <scope>IDENTIFICATION</scope>
</reference>
<dbReference type="SUPFAM" id="SSF81383">
    <property type="entry name" value="F-box domain"/>
    <property type="match status" value="1"/>
</dbReference>
<name>A0A3B4X1Q9_SERLL</name>
<dbReference type="Proteomes" id="UP000261360">
    <property type="component" value="Unplaced"/>
</dbReference>
<evidence type="ECO:0000313" key="2">
    <source>
        <dbReference type="Ensembl" id="ENSSLDP00000011449.1"/>
    </source>
</evidence>
<evidence type="ECO:0000259" key="1">
    <source>
        <dbReference type="PROSITE" id="PS50181"/>
    </source>
</evidence>
<dbReference type="GeneTree" id="ENSGT00390000001015"/>
<reference evidence="2" key="2">
    <citation type="submission" date="2025-09" db="UniProtKB">
        <authorList>
            <consortium name="Ensembl"/>
        </authorList>
    </citation>
    <scope>IDENTIFICATION</scope>
</reference>
<dbReference type="InterPro" id="IPR036047">
    <property type="entry name" value="F-box-like_dom_sf"/>
</dbReference>
<dbReference type="Pfam" id="PF12937">
    <property type="entry name" value="F-box-like"/>
    <property type="match status" value="1"/>
</dbReference>
<sequence>MASLLGEQLFEISRQGPPPPKDFFQLVNTKNEVILRSWRISLQLNCRGAPPKELRTSHLEFLHHKVLQQQIGTVFGQRILEYTISLCQGKFDYLERLPDNLMLCIMSYLKLKETTLLAQVSHRFRKLCNSEKFWEHTVRNRCAGFTSDMEGIANAMGWRKTFFTFFNTSGRKEQSVDNLKGSRTDRPLSSSLSRQFPLMMENSKSGG</sequence>
<dbReference type="AlphaFoldDB" id="A0A3B4X1Q9"/>
<dbReference type="SMART" id="SM00256">
    <property type="entry name" value="FBOX"/>
    <property type="match status" value="1"/>
</dbReference>